<accession>A0ABQ9S211</accession>
<dbReference type="SUPFAM" id="SSF53927">
    <property type="entry name" value="Cytidine deaminase-like"/>
    <property type="match status" value="1"/>
</dbReference>
<dbReference type="PROSITE" id="PS51747">
    <property type="entry name" value="CYT_DCMP_DEAMINASES_2"/>
    <property type="match status" value="1"/>
</dbReference>
<evidence type="ECO:0000259" key="1">
    <source>
        <dbReference type="PROSITE" id="PS51747"/>
    </source>
</evidence>
<dbReference type="Gene3D" id="3.40.140.10">
    <property type="entry name" value="Cytidine Deaminase, domain 2"/>
    <property type="match status" value="1"/>
</dbReference>
<feature type="domain" description="CMP/dCMP-type deaminase" evidence="1">
    <location>
        <begin position="4"/>
        <end position="120"/>
    </location>
</feature>
<reference evidence="2 3" key="1">
    <citation type="submission" date="2016-10" db="EMBL/GenBank/DDBJ databases">
        <title>The genome sequence of Colletotrichum fioriniae PJ7.</title>
        <authorList>
            <person name="Baroncelli R."/>
        </authorList>
    </citation>
    <scope>NUCLEOTIDE SEQUENCE [LARGE SCALE GENOMIC DNA]</scope>
    <source>
        <strain evidence="2 3">IMI 384185</strain>
    </source>
</reference>
<organism evidence="2 3">
    <name type="scientific">Colletotrichum paranaense</name>
    <dbReference type="NCBI Taxonomy" id="1914294"/>
    <lineage>
        <taxon>Eukaryota</taxon>
        <taxon>Fungi</taxon>
        <taxon>Dikarya</taxon>
        <taxon>Ascomycota</taxon>
        <taxon>Pezizomycotina</taxon>
        <taxon>Sordariomycetes</taxon>
        <taxon>Hypocreomycetidae</taxon>
        <taxon>Glomerellales</taxon>
        <taxon>Glomerellaceae</taxon>
        <taxon>Colletotrichum</taxon>
        <taxon>Colletotrichum acutatum species complex</taxon>
    </lineage>
</organism>
<dbReference type="Pfam" id="PF00383">
    <property type="entry name" value="dCMP_cyt_deam_1"/>
    <property type="match status" value="1"/>
</dbReference>
<dbReference type="Proteomes" id="UP001241169">
    <property type="component" value="Unassembled WGS sequence"/>
</dbReference>
<dbReference type="RefSeq" id="XP_060342682.1">
    <property type="nucleotide sequence ID" value="XM_060498621.1"/>
</dbReference>
<dbReference type="InterPro" id="IPR016193">
    <property type="entry name" value="Cytidine_deaminase-like"/>
</dbReference>
<keyword evidence="3" id="KW-1185">Reference proteome</keyword>
<protein>
    <submittedName>
        <fullName evidence="2">Cytidine and deoxycytidylate deaminase zinc-binding region</fullName>
    </submittedName>
</protein>
<gene>
    <name evidence="2" type="ORF">CPAR01_14370</name>
</gene>
<dbReference type="GeneID" id="85382520"/>
<dbReference type="PANTHER" id="PTHR11079:SF179">
    <property type="entry name" value="TRNA(ADENINE(34)) DEAMINASE, CHLOROPLASTIC"/>
    <property type="match status" value="1"/>
</dbReference>
<evidence type="ECO:0000313" key="2">
    <source>
        <dbReference type="EMBL" id="KAK1522827.1"/>
    </source>
</evidence>
<dbReference type="InterPro" id="IPR002125">
    <property type="entry name" value="CMP_dCMP_dom"/>
</dbReference>
<dbReference type="CDD" id="cd01285">
    <property type="entry name" value="nucleoside_deaminase"/>
    <property type="match status" value="1"/>
</dbReference>
<comment type="caution">
    <text evidence="2">The sequence shown here is derived from an EMBL/GenBank/DDBJ whole genome shotgun (WGS) entry which is preliminary data.</text>
</comment>
<evidence type="ECO:0000313" key="3">
    <source>
        <dbReference type="Proteomes" id="UP001241169"/>
    </source>
</evidence>
<proteinExistence type="predicted"/>
<dbReference type="EMBL" id="MOPA01000015">
    <property type="protein sequence ID" value="KAK1522827.1"/>
    <property type="molecule type" value="Genomic_DNA"/>
</dbReference>
<dbReference type="PANTHER" id="PTHR11079">
    <property type="entry name" value="CYTOSINE DEAMINASE FAMILY MEMBER"/>
    <property type="match status" value="1"/>
</dbReference>
<name>A0ABQ9S211_9PEZI</name>
<sequence>MSLTPDPTILQRCVELAREALEAGDDPFGSVLVSGDGKIIREDRNRVNTGENGDGKRDGTLHPEFTLARWAQLNLSAGERAKASVYTSGEHCPMCAAAHAWVGLGPIVYVSSSAQFSGWLEEFGLKAGAKVKPLPINDVAPSIAVQGPIPGLDEEVKALHKRRFQKSSQ</sequence>